<evidence type="ECO:0000313" key="1">
    <source>
        <dbReference type="EMBL" id="ELU39457.1"/>
    </source>
</evidence>
<proteinExistence type="predicted"/>
<evidence type="ECO:0000313" key="2">
    <source>
        <dbReference type="Proteomes" id="UP000011668"/>
    </source>
</evidence>
<gene>
    <name evidence="1" type="ORF">AG1IA_06516</name>
</gene>
<reference evidence="1 2" key="1">
    <citation type="journal article" date="2013" name="Nat. Commun.">
        <title>The evolution and pathogenic mechanisms of the rice sheath blight pathogen.</title>
        <authorList>
            <person name="Zheng A."/>
            <person name="Lin R."/>
            <person name="Xu L."/>
            <person name="Qin P."/>
            <person name="Tang C."/>
            <person name="Ai P."/>
            <person name="Zhang D."/>
            <person name="Liu Y."/>
            <person name="Sun Z."/>
            <person name="Feng H."/>
            <person name="Wang Y."/>
            <person name="Chen Y."/>
            <person name="Liang X."/>
            <person name="Fu R."/>
            <person name="Li Q."/>
            <person name="Zhang J."/>
            <person name="Yu X."/>
            <person name="Xie Z."/>
            <person name="Ding L."/>
            <person name="Guan P."/>
            <person name="Tang J."/>
            <person name="Liang Y."/>
            <person name="Wang S."/>
            <person name="Deng Q."/>
            <person name="Li S."/>
            <person name="Zhu J."/>
            <person name="Wang L."/>
            <person name="Liu H."/>
            <person name="Li P."/>
        </authorList>
    </citation>
    <scope>NUCLEOTIDE SEQUENCE [LARGE SCALE GENOMIC DNA]</scope>
    <source>
        <strain evidence="2">AG-1 IA</strain>
    </source>
</reference>
<dbReference type="Proteomes" id="UP000011668">
    <property type="component" value="Unassembled WGS sequence"/>
</dbReference>
<comment type="caution">
    <text evidence="1">The sequence shown here is derived from an EMBL/GenBank/DDBJ whole genome shotgun (WGS) entry which is preliminary data.</text>
</comment>
<keyword evidence="2" id="KW-1185">Reference proteome</keyword>
<dbReference type="HOGENOM" id="CLU_2016765_0_0_1"/>
<dbReference type="AlphaFoldDB" id="L8WRN9"/>
<sequence>MESVEAAKLMLGRSGRSQQSFPCSLVLFFNEFHPLMPLLPAYDPVWPPTQLAWCLGPGGTPIRLLVLLDGPVFSFRLMGWIGFIEPIPSKCEYSKHSLCVNIASITPHLTTNPYVLINLNILV</sequence>
<name>L8WRN9_THACA</name>
<protein>
    <submittedName>
        <fullName evidence="1">Uncharacterized protein</fullName>
    </submittedName>
</protein>
<dbReference type="EMBL" id="AFRT01001765">
    <property type="protein sequence ID" value="ELU39457.1"/>
    <property type="molecule type" value="Genomic_DNA"/>
</dbReference>
<organism evidence="1 2">
    <name type="scientific">Thanatephorus cucumeris (strain AG1-IA)</name>
    <name type="common">Rice sheath blight fungus</name>
    <name type="synonym">Rhizoctonia solani</name>
    <dbReference type="NCBI Taxonomy" id="983506"/>
    <lineage>
        <taxon>Eukaryota</taxon>
        <taxon>Fungi</taxon>
        <taxon>Dikarya</taxon>
        <taxon>Basidiomycota</taxon>
        <taxon>Agaricomycotina</taxon>
        <taxon>Agaricomycetes</taxon>
        <taxon>Cantharellales</taxon>
        <taxon>Ceratobasidiaceae</taxon>
        <taxon>Rhizoctonia</taxon>
        <taxon>Rhizoctonia solani AG-1</taxon>
    </lineage>
</organism>
<accession>L8WRN9</accession>